<evidence type="ECO:0000313" key="2">
    <source>
        <dbReference type="Proteomes" id="UP000887565"/>
    </source>
</evidence>
<organism evidence="2 3">
    <name type="scientific">Romanomermis culicivorax</name>
    <name type="common">Nematode worm</name>
    <dbReference type="NCBI Taxonomy" id="13658"/>
    <lineage>
        <taxon>Eukaryota</taxon>
        <taxon>Metazoa</taxon>
        <taxon>Ecdysozoa</taxon>
        <taxon>Nematoda</taxon>
        <taxon>Enoplea</taxon>
        <taxon>Dorylaimia</taxon>
        <taxon>Mermithida</taxon>
        <taxon>Mermithoidea</taxon>
        <taxon>Mermithidae</taxon>
        <taxon>Romanomermis</taxon>
    </lineage>
</organism>
<dbReference type="WBParaSite" id="nRc.2.0.1.t15607-RA">
    <property type="protein sequence ID" value="nRc.2.0.1.t15607-RA"/>
    <property type="gene ID" value="nRc.2.0.1.g15607"/>
</dbReference>
<dbReference type="Pfam" id="PF07970">
    <property type="entry name" value="COPIIcoated_ERV"/>
    <property type="match status" value="1"/>
</dbReference>
<keyword evidence="2" id="KW-1185">Reference proteome</keyword>
<protein>
    <submittedName>
        <fullName evidence="3">Endoplasmic reticulum vesicle transporter C-terminal domain-containing protein</fullName>
    </submittedName>
</protein>
<accession>A0A915INP4</accession>
<name>A0A915INP4_ROMCU</name>
<dbReference type="InterPro" id="IPR012936">
    <property type="entry name" value="Erv_C"/>
</dbReference>
<dbReference type="AlphaFoldDB" id="A0A915INP4"/>
<dbReference type="Proteomes" id="UP000887565">
    <property type="component" value="Unplaced"/>
</dbReference>
<evidence type="ECO:0000313" key="3">
    <source>
        <dbReference type="WBParaSite" id="nRc.2.0.1.t15607-RA"/>
    </source>
</evidence>
<feature type="domain" description="Endoplasmic reticulum vesicle transporter C-terminal" evidence="1">
    <location>
        <begin position="87"/>
        <end position="138"/>
    </location>
</feature>
<reference evidence="3" key="1">
    <citation type="submission" date="2022-11" db="UniProtKB">
        <authorList>
            <consortium name="WormBaseParasite"/>
        </authorList>
    </citation>
    <scope>IDENTIFICATION</scope>
</reference>
<proteinExistence type="predicted"/>
<evidence type="ECO:0000259" key="1">
    <source>
        <dbReference type="Pfam" id="PF07970"/>
    </source>
</evidence>
<sequence>MQGLITYANPEIPPKMIPAPAPTTAPITKPILIFVKHDGPCALAADPFLQNFGKLVTLGPKKSPDPSQTSGLRYVYVPNPMWTSSATQYNDGPESILTHQFSVTKHRKSVESRLADGLPGLFVVYEFSPIMVRITEENR</sequence>